<keyword evidence="2" id="KW-1185">Reference proteome</keyword>
<dbReference type="EMBL" id="QNRT01000002">
    <property type="protein sequence ID" value="RBP50980.1"/>
    <property type="molecule type" value="Genomic_DNA"/>
</dbReference>
<dbReference type="AlphaFoldDB" id="A0A395JQI1"/>
<proteinExistence type="predicted"/>
<sequence length="155" mass="17409">MNKHTAHTPQKMTPNLGFLKFWQAIGEELGNSKLKINTSASTVRQILAPNSDHREYLSEIIRLSYTRSRCTNLNDAIDLNSVLDVLGETAFELQGQHADDLLDIELLEEIAWVVSERFGAYLQTESTQQNSSNGNSTARIISLSKIKTLQANKYL</sequence>
<protein>
    <submittedName>
        <fullName evidence="1">Uncharacterized protein</fullName>
    </submittedName>
</protein>
<evidence type="ECO:0000313" key="2">
    <source>
        <dbReference type="Proteomes" id="UP000253083"/>
    </source>
</evidence>
<dbReference type="Proteomes" id="UP000253083">
    <property type="component" value="Unassembled WGS sequence"/>
</dbReference>
<gene>
    <name evidence="1" type="ORF">DFR28_102397</name>
</gene>
<evidence type="ECO:0000313" key="1">
    <source>
        <dbReference type="EMBL" id="RBP50980.1"/>
    </source>
</evidence>
<organism evidence="1 2">
    <name type="scientific">Arenicella xantha</name>
    <dbReference type="NCBI Taxonomy" id="644221"/>
    <lineage>
        <taxon>Bacteria</taxon>
        <taxon>Pseudomonadati</taxon>
        <taxon>Pseudomonadota</taxon>
        <taxon>Gammaproteobacteria</taxon>
        <taxon>Arenicellales</taxon>
        <taxon>Arenicellaceae</taxon>
        <taxon>Arenicella</taxon>
    </lineage>
</organism>
<accession>A0A395JQI1</accession>
<reference evidence="1 2" key="1">
    <citation type="submission" date="2018-06" db="EMBL/GenBank/DDBJ databases">
        <title>Genomic Encyclopedia of Type Strains, Phase IV (KMG-IV): sequencing the most valuable type-strain genomes for metagenomic binning, comparative biology and taxonomic classification.</title>
        <authorList>
            <person name="Goeker M."/>
        </authorList>
    </citation>
    <scope>NUCLEOTIDE SEQUENCE [LARGE SCALE GENOMIC DNA]</scope>
    <source>
        <strain evidence="1 2">DSM 24032</strain>
    </source>
</reference>
<dbReference type="RefSeq" id="WP_147250952.1">
    <property type="nucleotide sequence ID" value="NZ_QNRT01000002.1"/>
</dbReference>
<name>A0A395JQI1_9GAMM</name>
<dbReference type="InParanoid" id="A0A395JQI1"/>
<comment type="caution">
    <text evidence="1">The sequence shown here is derived from an EMBL/GenBank/DDBJ whole genome shotgun (WGS) entry which is preliminary data.</text>
</comment>